<dbReference type="Proteomes" id="UP001054252">
    <property type="component" value="Unassembled WGS sequence"/>
</dbReference>
<reference evidence="1 2" key="1">
    <citation type="journal article" date="2021" name="Commun. Biol.">
        <title>The genome of Shorea leprosula (Dipterocarpaceae) highlights the ecological relevance of drought in aseasonal tropical rainforests.</title>
        <authorList>
            <person name="Ng K.K.S."/>
            <person name="Kobayashi M.J."/>
            <person name="Fawcett J.A."/>
            <person name="Hatakeyama M."/>
            <person name="Paape T."/>
            <person name="Ng C.H."/>
            <person name="Ang C.C."/>
            <person name="Tnah L.H."/>
            <person name="Lee C.T."/>
            <person name="Nishiyama T."/>
            <person name="Sese J."/>
            <person name="O'Brien M.J."/>
            <person name="Copetti D."/>
            <person name="Mohd Noor M.I."/>
            <person name="Ong R.C."/>
            <person name="Putra M."/>
            <person name="Sireger I.Z."/>
            <person name="Indrioko S."/>
            <person name="Kosugi Y."/>
            <person name="Izuno A."/>
            <person name="Isagi Y."/>
            <person name="Lee S.L."/>
            <person name="Shimizu K.K."/>
        </authorList>
    </citation>
    <scope>NUCLEOTIDE SEQUENCE [LARGE SCALE GENOMIC DNA]</scope>
    <source>
        <strain evidence="1">214</strain>
    </source>
</reference>
<accession>A0AAV5MI16</accession>
<evidence type="ECO:0000313" key="1">
    <source>
        <dbReference type="EMBL" id="GKV48809.1"/>
    </source>
</evidence>
<proteinExistence type="predicted"/>
<organism evidence="1 2">
    <name type="scientific">Rubroshorea leprosula</name>
    <dbReference type="NCBI Taxonomy" id="152421"/>
    <lineage>
        <taxon>Eukaryota</taxon>
        <taxon>Viridiplantae</taxon>
        <taxon>Streptophyta</taxon>
        <taxon>Embryophyta</taxon>
        <taxon>Tracheophyta</taxon>
        <taxon>Spermatophyta</taxon>
        <taxon>Magnoliopsida</taxon>
        <taxon>eudicotyledons</taxon>
        <taxon>Gunneridae</taxon>
        <taxon>Pentapetalae</taxon>
        <taxon>rosids</taxon>
        <taxon>malvids</taxon>
        <taxon>Malvales</taxon>
        <taxon>Dipterocarpaceae</taxon>
        <taxon>Rubroshorea</taxon>
    </lineage>
</organism>
<protein>
    <submittedName>
        <fullName evidence="1">Uncharacterized protein</fullName>
    </submittedName>
</protein>
<dbReference type="EMBL" id="BPVZ01000271">
    <property type="protein sequence ID" value="GKV48809.1"/>
    <property type="molecule type" value="Genomic_DNA"/>
</dbReference>
<dbReference type="AlphaFoldDB" id="A0AAV5MI16"/>
<gene>
    <name evidence="1" type="ORF">SLEP1_g55601</name>
</gene>
<name>A0AAV5MI16_9ROSI</name>
<comment type="caution">
    <text evidence="1">The sequence shown here is derived from an EMBL/GenBank/DDBJ whole genome shotgun (WGS) entry which is preliminary data.</text>
</comment>
<keyword evidence="2" id="KW-1185">Reference proteome</keyword>
<evidence type="ECO:0000313" key="2">
    <source>
        <dbReference type="Proteomes" id="UP001054252"/>
    </source>
</evidence>
<sequence>MEIYIDVTWQKQRGHIDARGVVLHIGGEAAQPPSLLAIRICCSPAAEEDIEWHKSALRIENARPKSVCRRATLPPSLLGRS</sequence>